<dbReference type="Gene3D" id="1.10.1710.10">
    <property type="entry name" value="ProQ/FinO domain"/>
    <property type="match status" value="1"/>
</dbReference>
<evidence type="ECO:0000313" key="1">
    <source>
        <dbReference type="EMBL" id="OEE34988.1"/>
    </source>
</evidence>
<sequence length="228" mass="25862">MCGSLVDLLGSDYKSIEKFCPLAVGIDDELSILVAKLGFSPKQTQSIIDQHFRSIEYASSIINAPEGAPRYELNGEVSSSVVEIWHRTPYLDFLFKDACSTAQLNKSGLTRYRAYEKSIMKQQFDKDNRARILLRYGYNDQSIIKNAGTIALRNVNASKSKFVPCYPTPQRLMESESYRENYQSLTSKQKKSFIDSVIDSNHARCMELITGYDQERLGAILLNKLIMT</sequence>
<dbReference type="Proteomes" id="UP000094741">
    <property type="component" value="Unassembled WGS sequence"/>
</dbReference>
<dbReference type="InterPro" id="IPR036442">
    <property type="entry name" value="ProQ/FinO_sf"/>
</dbReference>
<protein>
    <submittedName>
        <fullName evidence="1">Uncharacterized protein</fullName>
    </submittedName>
</protein>
<reference evidence="1 2" key="1">
    <citation type="journal article" date="2012" name="Science">
        <title>Ecological populations of bacteria act as socially cohesive units of antibiotic production and resistance.</title>
        <authorList>
            <person name="Cordero O.X."/>
            <person name="Wildschutte H."/>
            <person name="Kirkup B."/>
            <person name="Proehl S."/>
            <person name="Ngo L."/>
            <person name="Hussain F."/>
            <person name="Le Roux F."/>
            <person name="Mincer T."/>
            <person name="Polz M.F."/>
        </authorList>
    </citation>
    <scope>NUCLEOTIDE SEQUENCE [LARGE SCALE GENOMIC DNA]</scope>
    <source>
        <strain evidence="1 2">ZF-129</strain>
    </source>
</reference>
<dbReference type="AlphaFoldDB" id="A0A1E5BGD8"/>
<evidence type="ECO:0000313" key="2">
    <source>
        <dbReference type="Proteomes" id="UP000094741"/>
    </source>
</evidence>
<name>A0A1E5BGD8_9VIBR</name>
<proteinExistence type="predicted"/>
<organism evidence="1 2">
    <name type="scientific">Vibrio genomosp. F10 str. ZF-129</name>
    <dbReference type="NCBI Taxonomy" id="1187848"/>
    <lineage>
        <taxon>Bacteria</taxon>
        <taxon>Pseudomonadati</taxon>
        <taxon>Pseudomonadota</taxon>
        <taxon>Gammaproteobacteria</taxon>
        <taxon>Vibrionales</taxon>
        <taxon>Vibrionaceae</taxon>
        <taxon>Vibrio</taxon>
    </lineage>
</organism>
<comment type="caution">
    <text evidence="1">The sequence shown here is derived from an EMBL/GenBank/DDBJ whole genome shotgun (WGS) entry which is preliminary data.</text>
</comment>
<accession>A0A1E5BGD8</accession>
<dbReference type="SUPFAM" id="SSF48657">
    <property type="entry name" value="FinO-like"/>
    <property type="match status" value="1"/>
</dbReference>
<gene>
    <name evidence="1" type="ORF">A1QO_06275</name>
</gene>
<dbReference type="EMBL" id="AJYQ02000082">
    <property type="protein sequence ID" value="OEE34988.1"/>
    <property type="molecule type" value="Genomic_DNA"/>
</dbReference>
<dbReference type="STRING" id="1187848.A1QO_06275"/>